<evidence type="ECO:0000259" key="7">
    <source>
        <dbReference type="PROSITE" id="PS51192"/>
    </source>
</evidence>
<dbReference type="InterPro" id="IPR001650">
    <property type="entry name" value="Helicase_C-like"/>
</dbReference>
<keyword evidence="1" id="KW-0547">Nucleotide-binding</keyword>
<keyword evidence="5" id="KW-0238">DNA-binding</keyword>
<dbReference type="Pfam" id="PF00270">
    <property type="entry name" value="DEAD"/>
    <property type="match status" value="1"/>
</dbReference>
<dbReference type="Pfam" id="PF16124">
    <property type="entry name" value="RecQ_Zn_bind"/>
    <property type="match status" value="1"/>
</dbReference>
<evidence type="ECO:0000256" key="1">
    <source>
        <dbReference type="ARBA" id="ARBA00022741"/>
    </source>
</evidence>
<dbReference type="SMART" id="SM00487">
    <property type="entry name" value="DEXDc"/>
    <property type="match status" value="1"/>
</dbReference>
<dbReference type="PANTHER" id="PTHR13710">
    <property type="entry name" value="DNA HELICASE RECQ FAMILY MEMBER"/>
    <property type="match status" value="1"/>
</dbReference>
<evidence type="ECO:0000256" key="6">
    <source>
        <dbReference type="ARBA" id="ARBA00023235"/>
    </source>
</evidence>
<feature type="domain" description="Helicase C-terminal" evidence="8">
    <location>
        <begin position="223"/>
        <end position="370"/>
    </location>
</feature>
<dbReference type="GO" id="GO:0005737">
    <property type="term" value="C:cytoplasm"/>
    <property type="evidence" value="ECO:0007669"/>
    <property type="project" value="TreeGrafter"/>
</dbReference>
<dbReference type="FunFam" id="3.40.50.300:FF:001389">
    <property type="entry name" value="ATP-dependent DNA helicase RecQ"/>
    <property type="match status" value="1"/>
</dbReference>
<dbReference type="Pfam" id="PF00271">
    <property type="entry name" value="Helicase_C"/>
    <property type="match status" value="1"/>
</dbReference>
<reference evidence="9" key="1">
    <citation type="journal article" date="2020" name="Nature">
        <title>Giant virus diversity and host interactions through global metagenomics.</title>
        <authorList>
            <person name="Schulz F."/>
            <person name="Roux S."/>
            <person name="Paez-Espino D."/>
            <person name="Jungbluth S."/>
            <person name="Walsh D.A."/>
            <person name="Denef V.J."/>
            <person name="McMahon K.D."/>
            <person name="Konstantinidis K.T."/>
            <person name="Eloe-Fadrosh E.A."/>
            <person name="Kyrpides N.C."/>
            <person name="Woyke T."/>
        </authorList>
    </citation>
    <scope>NUCLEOTIDE SEQUENCE</scope>
    <source>
        <strain evidence="9">GVMAG-M-3300023184-177</strain>
    </source>
</reference>
<keyword evidence="4" id="KW-0067">ATP-binding</keyword>
<keyword evidence="6" id="KW-0413">Isomerase</keyword>
<dbReference type="GO" id="GO:0016787">
    <property type="term" value="F:hydrolase activity"/>
    <property type="evidence" value="ECO:0007669"/>
    <property type="project" value="UniProtKB-KW"/>
</dbReference>
<sequence length="485" mass="56065">MEHTDKIKELLTKYWKIDNLKEKQTEIIMNYLNGHDVVGLLPTGYGKSLCYLLPPLITDKIMFIISPLISLMEDQKEKLVEMDIPVACLHGNNFNKDKEIFSIIDGNIKIVYMSPEYLIKGDGLELATSLMELNKLGYLAIDESHCISAWGHDFRDDYLKINRFRKHFPNIPIMAVTATATMQVVEDIISNLNMNNPKITVANFDRPNIYLKCIGVKNILLESIESWIEKYDGHKLIIYTNKREQTTELSKDINKKYGNISSYYHAGMSKGMRNKIQTKFNNGTYNIIVSTVAFGMGIDQTVRCVIIFGSPNSIEEYYQMIGRAGRDGDAAESVLLFQYRNIAISTSIAKKSGLDKEIIECKVRGLNKIANYFYFPGCRRRFILEYFGQVPKFFWCNYCDNCSENKMIDLTDKFVEVIFKKKKYIDIFTTKELELLEKNNLIINNGTNGSYYEPLITIKNWKKIIESNKYLEKSIPNKYLIKIKK</sequence>
<evidence type="ECO:0000256" key="3">
    <source>
        <dbReference type="ARBA" id="ARBA00022806"/>
    </source>
</evidence>
<dbReference type="GO" id="GO:0005694">
    <property type="term" value="C:chromosome"/>
    <property type="evidence" value="ECO:0007669"/>
    <property type="project" value="TreeGrafter"/>
</dbReference>
<evidence type="ECO:0000256" key="4">
    <source>
        <dbReference type="ARBA" id="ARBA00022840"/>
    </source>
</evidence>
<dbReference type="GO" id="GO:0005634">
    <property type="term" value="C:nucleus"/>
    <property type="evidence" value="ECO:0007669"/>
    <property type="project" value="TreeGrafter"/>
</dbReference>
<dbReference type="GO" id="GO:0005524">
    <property type="term" value="F:ATP binding"/>
    <property type="evidence" value="ECO:0007669"/>
    <property type="project" value="UniProtKB-KW"/>
</dbReference>
<dbReference type="AlphaFoldDB" id="A0A6C0HVP8"/>
<dbReference type="GO" id="GO:0003677">
    <property type="term" value="F:DNA binding"/>
    <property type="evidence" value="ECO:0007669"/>
    <property type="project" value="UniProtKB-KW"/>
</dbReference>
<evidence type="ECO:0000256" key="5">
    <source>
        <dbReference type="ARBA" id="ARBA00023125"/>
    </source>
</evidence>
<name>A0A6C0HVP8_9ZZZZ</name>
<proteinExistence type="predicted"/>
<evidence type="ECO:0000259" key="8">
    <source>
        <dbReference type="PROSITE" id="PS51194"/>
    </source>
</evidence>
<dbReference type="GO" id="GO:0009378">
    <property type="term" value="F:four-way junction helicase activity"/>
    <property type="evidence" value="ECO:0007669"/>
    <property type="project" value="TreeGrafter"/>
</dbReference>
<evidence type="ECO:0000256" key="2">
    <source>
        <dbReference type="ARBA" id="ARBA00022801"/>
    </source>
</evidence>
<organism evidence="9">
    <name type="scientific">viral metagenome</name>
    <dbReference type="NCBI Taxonomy" id="1070528"/>
    <lineage>
        <taxon>unclassified sequences</taxon>
        <taxon>metagenomes</taxon>
        <taxon>organismal metagenomes</taxon>
    </lineage>
</organism>
<dbReference type="PROSITE" id="PS51194">
    <property type="entry name" value="HELICASE_CTER"/>
    <property type="match status" value="1"/>
</dbReference>
<dbReference type="Gene3D" id="3.40.50.300">
    <property type="entry name" value="P-loop containing nucleotide triphosphate hydrolases"/>
    <property type="match status" value="2"/>
</dbReference>
<protein>
    <recommendedName>
        <fullName evidence="10">Helicase</fullName>
    </recommendedName>
</protein>
<dbReference type="InterPro" id="IPR011545">
    <property type="entry name" value="DEAD/DEAH_box_helicase_dom"/>
</dbReference>
<keyword evidence="2" id="KW-0378">Hydrolase</keyword>
<dbReference type="GO" id="GO:0043138">
    <property type="term" value="F:3'-5' DNA helicase activity"/>
    <property type="evidence" value="ECO:0007669"/>
    <property type="project" value="TreeGrafter"/>
</dbReference>
<dbReference type="CDD" id="cd17920">
    <property type="entry name" value="DEXHc_RecQ"/>
    <property type="match status" value="1"/>
</dbReference>
<dbReference type="InterPro" id="IPR014001">
    <property type="entry name" value="Helicase_ATP-bd"/>
</dbReference>
<accession>A0A6C0HVP8</accession>
<dbReference type="PROSITE" id="PS51192">
    <property type="entry name" value="HELICASE_ATP_BIND_1"/>
    <property type="match status" value="1"/>
</dbReference>
<feature type="domain" description="Helicase ATP-binding" evidence="7">
    <location>
        <begin position="28"/>
        <end position="198"/>
    </location>
</feature>
<dbReference type="InterPro" id="IPR032284">
    <property type="entry name" value="RecQ_Zn-bd"/>
</dbReference>
<dbReference type="SMART" id="SM00490">
    <property type="entry name" value="HELICc"/>
    <property type="match status" value="1"/>
</dbReference>
<dbReference type="SUPFAM" id="SSF52540">
    <property type="entry name" value="P-loop containing nucleoside triphosphate hydrolases"/>
    <property type="match status" value="1"/>
</dbReference>
<dbReference type="InterPro" id="IPR004589">
    <property type="entry name" value="DNA_helicase_ATP-dep_RecQ"/>
</dbReference>
<evidence type="ECO:0000313" key="9">
    <source>
        <dbReference type="EMBL" id="QHT84609.1"/>
    </source>
</evidence>
<evidence type="ECO:0008006" key="10">
    <source>
        <dbReference type="Google" id="ProtNLM"/>
    </source>
</evidence>
<dbReference type="GO" id="GO:0000724">
    <property type="term" value="P:double-strand break repair via homologous recombination"/>
    <property type="evidence" value="ECO:0007669"/>
    <property type="project" value="TreeGrafter"/>
</dbReference>
<keyword evidence="3" id="KW-0347">Helicase</keyword>
<dbReference type="EMBL" id="MN740021">
    <property type="protein sequence ID" value="QHT84609.1"/>
    <property type="molecule type" value="Genomic_DNA"/>
</dbReference>
<dbReference type="NCBIfam" id="TIGR00614">
    <property type="entry name" value="recQ_fam"/>
    <property type="match status" value="1"/>
</dbReference>
<dbReference type="InterPro" id="IPR027417">
    <property type="entry name" value="P-loop_NTPase"/>
</dbReference>
<dbReference type="PANTHER" id="PTHR13710:SF153">
    <property type="entry name" value="RECQ-LIKE DNA HELICASE BLM"/>
    <property type="match status" value="1"/>
</dbReference>